<evidence type="ECO:0000313" key="5">
    <source>
        <dbReference type="Proteomes" id="UP000791440"/>
    </source>
</evidence>
<dbReference type="AlphaFoldDB" id="A0A921YML8"/>
<name>A0A921YML8_MANSE</name>
<dbReference type="InterPro" id="IPR027831">
    <property type="entry name" value="DUF4485"/>
</dbReference>
<accession>A0A921YML8</accession>
<reference evidence="4" key="1">
    <citation type="journal article" date="2016" name="Insect Biochem. Mol. Biol.">
        <title>Multifaceted biological insights from a draft genome sequence of the tobacco hornworm moth, Manduca sexta.</title>
        <authorList>
            <person name="Kanost M.R."/>
            <person name="Arrese E.L."/>
            <person name="Cao X."/>
            <person name="Chen Y.R."/>
            <person name="Chellapilla S."/>
            <person name="Goldsmith M.R."/>
            <person name="Grosse-Wilde E."/>
            <person name="Heckel D.G."/>
            <person name="Herndon N."/>
            <person name="Jiang H."/>
            <person name="Papanicolaou A."/>
            <person name="Qu J."/>
            <person name="Soulages J.L."/>
            <person name="Vogel H."/>
            <person name="Walters J."/>
            <person name="Waterhouse R.M."/>
            <person name="Ahn S.J."/>
            <person name="Almeida F.C."/>
            <person name="An C."/>
            <person name="Aqrawi P."/>
            <person name="Bretschneider A."/>
            <person name="Bryant W.B."/>
            <person name="Bucks S."/>
            <person name="Chao H."/>
            <person name="Chevignon G."/>
            <person name="Christen J.M."/>
            <person name="Clarke D.F."/>
            <person name="Dittmer N.T."/>
            <person name="Ferguson L.C.F."/>
            <person name="Garavelou S."/>
            <person name="Gordon K.H.J."/>
            <person name="Gunaratna R.T."/>
            <person name="Han Y."/>
            <person name="Hauser F."/>
            <person name="He Y."/>
            <person name="Heidel-Fischer H."/>
            <person name="Hirsh A."/>
            <person name="Hu Y."/>
            <person name="Jiang H."/>
            <person name="Kalra D."/>
            <person name="Klinner C."/>
            <person name="Konig C."/>
            <person name="Kovar C."/>
            <person name="Kroll A.R."/>
            <person name="Kuwar S.S."/>
            <person name="Lee S.L."/>
            <person name="Lehman R."/>
            <person name="Li K."/>
            <person name="Li Z."/>
            <person name="Liang H."/>
            <person name="Lovelace S."/>
            <person name="Lu Z."/>
            <person name="Mansfield J.H."/>
            <person name="McCulloch K.J."/>
            <person name="Mathew T."/>
            <person name="Morton B."/>
            <person name="Muzny D.M."/>
            <person name="Neunemann D."/>
            <person name="Ongeri F."/>
            <person name="Pauchet Y."/>
            <person name="Pu L.L."/>
            <person name="Pyrousis I."/>
            <person name="Rao X.J."/>
            <person name="Redding A."/>
            <person name="Roesel C."/>
            <person name="Sanchez-Gracia A."/>
            <person name="Schaack S."/>
            <person name="Shukla A."/>
            <person name="Tetreau G."/>
            <person name="Wang Y."/>
            <person name="Xiong G.H."/>
            <person name="Traut W."/>
            <person name="Walsh T.K."/>
            <person name="Worley K.C."/>
            <person name="Wu D."/>
            <person name="Wu W."/>
            <person name="Wu Y.Q."/>
            <person name="Zhang X."/>
            <person name="Zou Z."/>
            <person name="Zucker H."/>
            <person name="Briscoe A.D."/>
            <person name="Burmester T."/>
            <person name="Clem R.J."/>
            <person name="Feyereisen R."/>
            <person name="Grimmelikhuijzen C.J.P."/>
            <person name="Hamodrakas S.J."/>
            <person name="Hansson B.S."/>
            <person name="Huguet E."/>
            <person name="Jermiin L.S."/>
            <person name="Lan Q."/>
            <person name="Lehman H.K."/>
            <person name="Lorenzen M."/>
            <person name="Merzendorfer H."/>
            <person name="Michalopoulos I."/>
            <person name="Morton D.B."/>
            <person name="Muthukrishnan S."/>
            <person name="Oakeshott J.G."/>
            <person name="Palmer W."/>
            <person name="Park Y."/>
            <person name="Passarelli A.L."/>
            <person name="Rozas J."/>
            <person name="Schwartz L.M."/>
            <person name="Smith W."/>
            <person name="Southgate A."/>
            <person name="Vilcinskas A."/>
            <person name="Vogt R."/>
            <person name="Wang P."/>
            <person name="Werren J."/>
            <person name="Yu X.Q."/>
            <person name="Zhou J.J."/>
            <person name="Brown S.J."/>
            <person name="Scherer S.E."/>
            <person name="Richards S."/>
            <person name="Blissard G.W."/>
        </authorList>
    </citation>
    <scope>NUCLEOTIDE SEQUENCE</scope>
</reference>
<reference evidence="4" key="2">
    <citation type="submission" date="2020-12" db="EMBL/GenBank/DDBJ databases">
        <authorList>
            <person name="Kanost M."/>
        </authorList>
    </citation>
    <scope>NUCLEOTIDE SEQUENCE</scope>
</reference>
<evidence type="ECO:0000256" key="2">
    <source>
        <dbReference type="SAM" id="MobiDB-lite"/>
    </source>
</evidence>
<protein>
    <recommendedName>
        <fullName evidence="3">DUF4485 domain-containing protein</fullName>
    </recommendedName>
</protein>
<evidence type="ECO:0000313" key="4">
    <source>
        <dbReference type="EMBL" id="KAG6441927.1"/>
    </source>
</evidence>
<proteinExistence type="predicted"/>
<comment type="caution">
    <text evidence="4">The sequence shown here is derived from an EMBL/GenBank/DDBJ whole genome shotgun (WGS) entry which is preliminary data.</text>
</comment>
<keyword evidence="1" id="KW-0175">Coiled coil</keyword>
<feature type="region of interest" description="Disordered" evidence="2">
    <location>
        <begin position="111"/>
        <end position="138"/>
    </location>
</feature>
<organism evidence="4 5">
    <name type="scientific">Manduca sexta</name>
    <name type="common">Tobacco hawkmoth</name>
    <name type="synonym">Tobacco hornworm</name>
    <dbReference type="NCBI Taxonomy" id="7130"/>
    <lineage>
        <taxon>Eukaryota</taxon>
        <taxon>Metazoa</taxon>
        <taxon>Ecdysozoa</taxon>
        <taxon>Arthropoda</taxon>
        <taxon>Hexapoda</taxon>
        <taxon>Insecta</taxon>
        <taxon>Pterygota</taxon>
        <taxon>Neoptera</taxon>
        <taxon>Endopterygota</taxon>
        <taxon>Lepidoptera</taxon>
        <taxon>Glossata</taxon>
        <taxon>Ditrysia</taxon>
        <taxon>Bombycoidea</taxon>
        <taxon>Sphingidae</taxon>
        <taxon>Sphinginae</taxon>
        <taxon>Sphingini</taxon>
        <taxon>Manduca</taxon>
    </lineage>
</organism>
<dbReference type="Pfam" id="PF14846">
    <property type="entry name" value="DUF4485"/>
    <property type="match status" value="1"/>
</dbReference>
<gene>
    <name evidence="4" type="ORF">O3G_MSEX002025</name>
</gene>
<dbReference type="Proteomes" id="UP000791440">
    <property type="component" value="Unassembled WGS sequence"/>
</dbReference>
<dbReference type="EMBL" id="JH668289">
    <property type="protein sequence ID" value="KAG6441927.1"/>
    <property type="molecule type" value="Genomic_DNA"/>
</dbReference>
<feature type="domain" description="DUF4485" evidence="3">
    <location>
        <begin position="8"/>
        <end position="85"/>
    </location>
</feature>
<feature type="compositionally biased region" description="Basic and acidic residues" evidence="2">
    <location>
        <begin position="124"/>
        <end position="138"/>
    </location>
</feature>
<sequence>MNSNEKHLDVEFKRYLQILKSYLAQLSDQFIINTCNVWIQRLSDRNVDKILRNKYIFLLFSNLARGYLDMPFLNNPPSVLPPLHEDGSDSESSSAECLVINPEKPSTRVIFDRKNSLSSETNSQDDKDRLKETNVDKTTSVEKCDQTSAYQHNGFYIGADFLLDENQGSSGEEYDNRATSLIKKVREIKTQNIILHNELLALRGDFITNKNNEFSTTIDNFTNPYISESQSNMTVRTLKCKLQEMKYTRKSLIDTVAKLQDQLNNFEDIKRHEIDELKTKHKLEIINVKRTVHDEIKEIYEKKIEELKLSYEATMKDIEEKSHINDTIIEKNKTINEKDMEIDRLRVQLEDQKRNFQSVLSKLLQNSNEETKENSKIQIQQYEKRLNKLEKSKLKCAKAYEAKLASLQRERHLAECSLHLQLVKQRAQVLSEVADDNQTDLTAALNNLEIKYKDIMTNLQASTMNRRIQDQIALESILQAACGFQSEISRGTNSQFSGKTFRNPNQSGDAENWSVPNGNKVVNRCFYDAGLLTGQCLDGEKVGQLFERHIPQRDSGH</sequence>
<keyword evidence="5" id="KW-1185">Reference proteome</keyword>
<feature type="coiled-coil region" evidence="1">
    <location>
        <begin position="242"/>
        <end position="417"/>
    </location>
</feature>
<evidence type="ECO:0000259" key="3">
    <source>
        <dbReference type="Pfam" id="PF14846"/>
    </source>
</evidence>
<evidence type="ECO:0000256" key="1">
    <source>
        <dbReference type="SAM" id="Coils"/>
    </source>
</evidence>